<proteinExistence type="predicted"/>
<evidence type="ECO:0000313" key="2">
    <source>
        <dbReference type="Proteomes" id="UP001060085"/>
    </source>
</evidence>
<dbReference type="EMBL" id="CM044705">
    <property type="protein sequence ID" value="KAI5662589.1"/>
    <property type="molecule type" value="Genomic_DNA"/>
</dbReference>
<name>A0ACC0AP23_CATRO</name>
<keyword evidence="2" id="KW-1185">Reference proteome</keyword>
<organism evidence="1 2">
    <name type="scientific">Catharanthus roseus</name>
    <name type="common">Madagascar periwinkle</name>
    <name type="synonym">Vinca rosea</name>
    <dbReference type="NCBI Taxonomy" id="4058"/>
    <lineage>
        <taxon>Eukaryota</taxon>
        <taxon>Viridiplantae</taxon>
        <taxon>Streptophyta</taxon>
        <taxon>Embryophyta</taxon>
        <taxon>Tracheophyta</taxon>
        <taxon>Spermatophyta</taxon>
        <taxon>Magnoliopsida</taxon>
        <taxon>eudicotyledons</taxon>
        <taxon>Gunneridae</taxon>
        <taxon>Pentapetalae</taxon>
        <taxon>asterids</taxon>
        <taxon>lamiids</taxon>
        <taxon>Gentianales</taxon>
        <taxon>Apocynaceae</taxon>
        <taxon>Rauvolfioideae</taxon>
        <taxon>Vinceae</taxon>
        <taxon>Catharanthinae</taxon>
        <taxon>Catharanthus</taxon>
    </lineage>
</organism>
<dbReference type="Proteomes" id="UP001060085">
    <property type="component" value="Linkage Group LG05"/>
</dbReference>
<reference evidence="2" key="1">
    <citation type="journal article" date="2023" name="Nat. Plants">
        <title>Single-cell RNA sequencing provides a high-resolution roadmap for understanding the multicellular compartmentation of specialized metabolism.</title>
        <authorList>
            <person name="Sun S."/>
            <person name="Shen X."/>
            <person name="Li Y."/>
            <person name="Li Y."/>
            <person name="Wang S."/>
            <person name="Li R."/>
            <person name="Zhang H."/>
            <person name="Shen G."/>
            <person name="Guo B."/>
            <person name="Wei J."/>
            <person name="Xu J."/>
            <person name="St-Pierre B."/>
            <person name="Chen S."/>
            <person name="Sun C."/>
        </authorList>
    </citation>
    <scope>NUCLEOTIDE SEQUENCE [LARGE SCALE GENOMIC DNA]</scope>
</reference>
<protein>
    <submittedName>
        <fullName evidence="1">Uncharacterized protein</fullName>
    </submittedName>
</protein>
<evidence type="ECO:0000313" key="1">
    <source>
        <dbReference type="EMBL" id="KAI5662589.1"/>
    </source>
</evidence>
<gene>
    <name evidence="1" type="ORF">M9H77_21912</name>
</gene>
<accession>A0ACC0AP23</accession>
<comment type="caution">
    <text evidence="1">The sequence shown here is derived from an EMBL/GenBank/DDBJ whole genome shotgun (WGS) entry which is preliminary data.</text>
</comment>
<sequence>MVRPKARRGDDDLGPVTDKTSWVEGHAVTASSLGVKGCQVLQTYRILLHLLDLVCIMTLIPLNEVSGPGLQLGAQFFEQLVGSVSVDSSYSITDYGATGCGNPSYDARLGKNFGVGILVHPGLRRLHFEVEVPLRVPDRVANFLNLFKGLDIPVFSYVCISGESGSEGVQTVHPEFAILGGFNSFQLILFVLKSTTGQQITGCTYIPVLPLSRCTDDYMPWFLPCTHPRIQNPDRLPRGVQLPMAAPIIPHVNKVPDTYHASVAVLNKEKYVNVRKTVHPNKI</sequence>